<feature type="non-terminal residue" evidence="1">
    <location>
        <position position="181"/>
    </location>
</feature>
<dbReference type="Proteomes" id="UP000824540">
    <property type="component" value="Unassembled WGS sequence"/>
</dbReference>
<gene>
    <name evidence="1" type="ORF">JZ751_009458</name>
</gene>
<dbReference type="GO" id="GO:0005737">
    <property type="term" value="C:cytoplasm"/>
    <property type="evidence" value="ECO:0007669"/>
    <property type="project" value="TreeGrafter"/>
</dbReference>
<dbReference type="Pfam" id="PF07400">
    <property type="entry name" value="IL11"/>
    <property type="match status" value="1"/>
</dbReference>
<dbReference type="GO" id="GO:0008284">
    <property type="term" value="P:positive regulation of cell population proliferation"/>
    <property type="evidence" value="ECO:0007669"/>
    <property type="project" value="TreeGrafter"/>
</dbReference>
<dbReference type="OrthoDB" id="9445483at2759"/>
<dbReference type="InterPro" id="IPR009079">
    <property type="entry name" value="4_helix_cytokine-like_core"/>
</dbReference>
<dbReference type="EMBL" id="JAFBMS010000018">
    <property type="protein sequence ID" value="KAG9344918.1"/>
    <property type="molecule type" value="Genomic_DNA"/>
</dbReference>
<evidence type="ECO:0000313" key="2">
    <source>
        <dbReference type="Proteomes" id="UP000824540"/>
    </source>
</evidence>
<keyword evidence="2" id="KW-1185">Reference proteome</keyword>
<protein>
    <recommendedName>
        <fullName evidence="3">Interleukin 11a</fullName>
    </recommendedName>
</protein>
<dbReference type="PANTHER" id="PTHR16922">
    <property type="entry name" value="INTERLEUKIN 11"/>
    <property type="match status" value="1"/>
</dbReference>
<dbReference type="SUPFAM" id="SSF47266">
    <property type="entry name" value="4-helical cytokines"/>
    <property type="match status" value="1"/>
</dbReference>
<name>A0A8T2P5S3_9TELE</name>
<reference evidence="1" key="1">
    <citation type="thesis" date="2021" institute="BYU ScholarsArchive" country="Provo, UT, USA">
        <title>Applications of and Algorithms for Genome Assembly and Genomic Analyses with an Emphasis on Marine Teleosts.</title>
        <authorList>
            <person name="Pickett B.D."/>
        </authorList>
    </citation>
    <scope>NUCLEOTIDE SEQUENCE</scope>
    <source>
        <strain evidence="1">HI-2016</strain>
    </source>
</reference>
<dbReference type="Gene3D" id="1.20.1250.10">
    <property type="match status" value="1"/>
</dbReference>
<accession>A0A8T2P5S3</accession>
<evidence type="ECO:0000313" key="1">
    <source>
        <dbReference type="EMBL" id="KAG9344918.1"/>
    </source>
</evidence>
<dbReference type="InterPro" id="IPR020438">
    <property type="entry name" value="IL-11"/>
</dbReference>
<dbReference type="GO" id="GO:0005125">
    <property type="term" value="F:cytokine activity"/>
    <property type="evidence" value="ECO:0007669"/>
    <property type="project" value="TreeGrafter"/>
</dbReference>
<dbReference type="GO" id="GO:0008083">
    <property type="term" value="F:growth factor activity"/>
    <property type="evidence" value="ECO:0007669"/>
    <property type="project" value="TreeGrafter"/>
</dbReference>
<organism evidence="1 2">
    <name type="scientific">Albula glossodonta</name>
    <name type="common">roundjaw bonefish</name>
    <dbReference type="NCBI Taxonomy" id="121402"/>
    <lineage>
        <taxon>Eukaryota</taxon>
        <taxon>Metazoa</taxon>
        <taxon>Chordata</taxon>
        <taxon>Craniata</taxon>
        <taxon>Vertebrata</taxon>
        <taxon>Euteleostomi</taxon>
        <taxon>Actinopterygii</taxon>
        <taxon>Neopterygii</taxon>
        <taxon>Teleostei</taxon>
        <taxon>Albuliformes</taxon>
        <taxon>Albulidae</taxon>
        <taxon>Albula</taxon>
    </lineage>
</organism>
<dbReference type="GO" id="GO:0043410">
    <property type="term" value="P:positive regulation of MAPK cascade"/>
    <property type="evidence" value="ECO:0007669"/>
    <property type="project" value="TreeGrafter"/>
</dbReference>
<sequence length="181" mass="20695">TGRHRAESEGEEEREREMLVDASSSLLFSLILAQLPFITSALPLNHKRGPDLEKLTNQTRHLLKLTQELRLKTTLPQLLFDLQSFELHLEWLSRASRKHRHTASPNLAKLGDLIVHTKTISASLQRQMLKVDALRLPTPTPSLPPLPEVWNLVQCSREILDQFSLFLDWASRALLTLKSKI</sequence>
<comment type="caution">
    <text evidence="1">The sequence shown here is derived from an EMBL/GenBank/DDBJ whole genome shotgun (WGS) entry which is preliminary data.</text>
</comment>
<evidence type="ECO:0008006" key="3">
    <source>
        <dbReference type="Google" id="ProtNLM"/>
    </source>
</evidence>
<dbReference type="PANTHER" id="PTHR16922:SF0">
    <property type="entry name" value="INTERLEUKIN-11"/>
    <property type="match status" value="1"/>
</dbReference>
<proteinExistence type="predicted"/>
<dbReference type="AlphaFoldDB" id="A0A8T2P5S3"/>